<sequence length="1343" mass="153156">MVKKAIQSKDETTKKRKPETTDDAIDDTTKVNDFKITTINSDVTGNDKLKPKSKWIKFCNFFHKFAVPLIITAVSFYLRYYEIGSNNTVIWDEAHFAKFGSFYNKHTFYHDVHPPLGKMLCGLSEFLVGYQVSDYDFASGSTYPEDINYFGMRLFQVCFSCLLIPIAWLTCRSLNMNLLTSYFIVAMVGLESSFIVLGKFVLLDSFLFFFTALTILCLSQVHRYRKKEGRCNLSTFWYILLGVSIGCVCSVKWVGLFVTAVVGVYTITDLWVKFWDPSIGIIKYIKMWIRRILTLIVIPLCLYLIFFKIHLDLLYLPGEGSGSMNTLFQANMRHTDIVSQPRFIQLDDIVTLRSQGPDSNLLHSHQQTYPDGSRQHQITTYGFKDSNNNWKISNPREGQELKEFLKDGDTIRLSHVLTQGNLHTHYVPGHVSKNYWECSGYGNEEIGDPKDNWIIEIVSQLHSSNEEYAKLHEEDEQFTNYIHPVSTTFRLRNQVLGCYLGTTGKSYPTWGFSQGEVVCLEAPELGSFSSYFDTAANWNVESIEESKLEPDTEYEYPKSNFLKDFIQLQRSMAASNNALTPDPSKHDTIASSWWEWPLMWSGIRMSGWQQNMRKYYMFGNPFVIWFTTLCLPLYVIAIAVILFKWKHQTLVLDEHSMWSIFMTAIVPLLGYIFHYLPFIVSLLYGDNPLACAWLASSLEKKLSKQQYLKTSIIDSAKAIEQSSEYMNSESTPLLVANDNSDSQFQFASQAQNIVEDDDEKEKEKELIKKETKAEPMTLRISGQLLYGVVKIYSRKTRYLFEEVSLALIQLKSAFTISKSITLPIEKTIVSSLDSITLKDTVTEANVLYGAETFDINKVFGLSSVNSSARNTQVWGYSNSILESNGDDYALGDISIGRNAHNESEITGNGTTNNNNGDDNDYGMPDFGDVIDDGAFDNDHFNEANESIDALARRAQVPADDLDGADEFELPLDLNLKENDDKTGHTDYSVQVPGISDFQLSAIDNMDLEFTVDDTHANQSMIDQENVLQFENTVEESEESDNQDEGEEVEQEPTIRKRTRKQKKKINYKSTDVVRTQRKKLVLDESNEIPTEQLKKNQREYPGQLRKLTIKNDETVVNSITDKIVNDLQPSFLKNIGSTWKSIKRRKLLSHNNDDGNEEEDDFLPVNEVAPETDENNRFDTAPGLPDAEVHTRPDDNTSADFDEYPDYNYGGLETEANFEPIGQHQDQVEVGEEEAINGQQPVEEHEPINDFDEDYEDIQTRNKATIEVAHELRNVFELETGPVALFDNIVDSCKLSENKKSSATRAFFELLVLGTANTVKLQQDRLFGEITIESKPGIFENFL</sequence>
<dbReference type="SUPFAM" id="SSF46785">
    <property type="entry name" value="Winged helix' DNA-binding domain"/>
    <property type="match status" value="1"/>
</dbReference>
<dbReference type="InterPro" id="IPR036390">
    <property type="entry name" value="WH_DNA-bd_sf"/>
</dbReference>
<evidence type="ECO:0000256" key="10">
    <source>
        <dbReference type="ARBA" id="ARBA00022824"/>
    </source>
</evidence>
<dbReference type="InterPro" id="IPR006910">
    <property type="entry name" value="Rad21_Rec8_N"/>
</dbReference>
<dbReference type="Proteomes" id="UP000697127">
    <property type="component" value="Unassembled WGS sequence"/>
</dbReference>
<reference evidence="18" key="1">
    <citation type="submission" date="2020-11" db="EMBL/GenBank/DDBJ databases">
        <title>Kefir isolates.</title>
        <authorList>
            <person name="Marcisauskas S."/>
            <person name="Kim Y."/>
            <person name="Blasche S."/>
        </authorList>
    </citation>
    <scope>NUCLEOTIDE SEQUENCE</scope>
    <source>
        <strain evidence="18">Olga-1</strain>
    </source>
</reference>
<protein>
    <recommendedName>
        <fullName evidence="5">dolichyl-phosphate-mannose--protein mannosyltransferase</fullName>
        <ecNumber evidence="5">2.4.1.109</ecNumber>
    </recommendedName>
</protein>
<dbReference type="InterPro" id="IPR003342">
    <property type="entry name" value="ArnT-like_N"/>
</dbReference>
<dbReference type="Pfam" id="PF02366">
    <property type="entry name" value="PMT"/>
    <property type="match status" value="1"/>
</dbReference>
<dbReference type="EC" id="2.4.1.109" evidence="5"/>
<evidence type="ECO:0000256" key="1">
    <source>
        <dbReference type="ARBA" id="ARBA00004477"/>
    </source>
</evidence>
<comment type="subcellular location">
    <subcellularLocation>
        <location evidence="1">Endoplasmic reticulum membrane</location>
        <topology evidence="1">Multi-pass membrane protein</topology>
    </subcellularLocation>
</comment>
<comment type="pathway">
    <text evidence="2">Protein modification; protein glycosylation.</text>
</comment>
<dbReference type="InterPro" id="IPR016093">
    <property type="entry name" value="MIR_motif"/>
</dbReference>
<comment type="similarity">
    <text evidence="4">Belongs to the rad21 family.</text>
</comment>
<feature type="transmembrane region" description="Helical" evidence="16">
    <location>
        <begin position="58"/>
        <end position="78"/>
    </location>
</feature>
<evidence type="ECO:0000256" key="7">
    <source>
        <dbReference type="ARBA" id="ARBA00022679"/>
    </source>
</evidence>
<dbReference type="InterPro" id="IPR023093">
    <property type="entry name" value="ScpA-like_C"/>
</dbReference>
<keyword evidence="12 16" id="KW-0472">Membrane</keyword>
<dbReference type="InterPro" id="IPR027005">
    <property type="entry name" value="PMT-like"/>
</dbReference>
<evidence type="ECO:0000256" key="13">
    <source>
        <dbReference type="ARBA" id="ARBA00045085"/>
    </source>
</evidence>
<evidence type="ECO:0000256" key="14">
    <source>
        <dbReference type="ARBA" id="ARBA00045102"/>
    </source>
</evidence>
<evidence type="ECO:0000256" key="16">
    <source>
        <dbReference type="SAM" id="Phobius"/>
    </source>
</evidence>
<dbReference type="Gene3D" id="1.10.10.580">
    <property type="entry name" value="Structural maintenance of chromosome 1. Chain E"/>
    <property type="match status" value="1"/>
</dbReference>
<evidence type="ECO:0000256" key="3">
    <source>
        <dbReference type="ARBA" id="ARBA00007222"/>
    </source>
</evidence>
<evidence type="ECO:0000256" key="9">
    <source>
        <dbReference type="ARBA" id="ARBA00022737"/>
    </source>
</evidence>
<feature type="transmembrane region" description="Helical" evidence="16">
    <location>
        <begin position="657"/>
        <end position="676"/>
    </location>
</feature>
<comment type="catalytic activity">
    <reaction evidence="13">
        <text>a di-trans,poly-cis-dolichyl beta-D-mannosyl phosphate + L-threonyl-[protein] = 3-O-(alpha-D-mannosyl)-L-threonyl-[protein] + a di-trans,poly-cis-dolichyl phosphate + H(+)</text>
        <dbReference type="Rhea" id="RHEA:53396"/>
        <dbReference type="Rhea" id="RHEA-COMP:11060"/>
        <dbReference type="Rhea" id="RHEA-COMP:13547"/>
        <dbReference type="Rhea" id="RHEA-COMP:19498"/>
        <dbReference type="Rhea" id="RHEA-COMP:19501"/>
        <dbReference type="ChEBI" id="CHEBI:15378"/>
        <dbReference type="ChEBI" id="CHEBI:30013"/>
        <dbReference type="ChEBI" id="CHEBI:57683"/>
        <dbReference type="ChEBI" id="CHEBI:58211"/>
        <dbReference type="ChEBI" id="CHEBI:137323"/>
        <dbReference type="EC" id="2.4.1.109"/>
    </reaction>
</comment>
<dbReference type="Pfam" id="PF02815">
    <property type="entry name" value="MIR"/>
    <property type="match status" value="1"/>
</dbReference>
<feature type="transmembrane region" description="Helical" evidence="16">
    <location>
        <begin position="150"/>
        <end position="170"/>
    </location>
</feature>
<feature type="transmembrane region" description="Helical" evidence="16">
    <location>
        <begin position="182"/>
        <end position="200"/>
    </location>
</feature>
<feature type="region of interest" description="Disordered" evidence="15">
    <location>
        <begin position="1"/>
        <end position="22"/>
    </location>
</feature>
<feature type="region of interest" description="Disordered" evidence="15">
    <location>
        <begin position="1031"/>
        <end position="1062"/>
    </location>
</feature>
<dbReference type="InterPro" id="IPR032421">
    <property type="entry name" value="PMT_4TMC"/>
</dbReference>
<dbReference type="InterPro" id="IPR006909">
    <property type="entry name" value="Rad21/Rec8_C_eu"/>
</dbReference>
<evidence type="ECO:0000256" key="4">
    <source>
        <dbReference type="ARBA" id="ARBA00009870"/>
    </source>
</evidence>
<evidence type="ECO:0000256" key="2">
    <source>
        <dbReference type="ARBA" id="ARBA00004922"/>
    </source>
</evidence>
<dbReference type="Pfam" id="PF04824">
    <property type="entry name" value="Rad21_Rec8"/>
    <property type="match status" value="1"/>
</dbReference>
<organism evidence="18 19">
    <name type="scientific">Pichia californica</name>
    <dbReference type="NCBI Taxonomy" id="460514"/>
    <lineage>
        <taxon>Eukaryota</taxon>
        <taxon>Fungi</taxon>
        <taxon>Dikarya</taxon>
        <taxon>Ascomycota</taxon>
        <taxon>Saccharomycotina</taxon>
        <taxon>Pichiomycetes</taxon>
        <taxon>Pichiales</taxon>
        <taxon>Pichiaceae</taxon>
        <taxon>Pichia</taxon>
    </lineage>
</organism>
<comment type="caution">
    <text evidence="18">The sequence shown here is derived from an EMBL/GenBank/DDBJ whole genome shotgun (WGS) entry which is preliminary data.</text>
</comment>
<evidence type="ECO:0000313" key="19">
    <source>
        <dbReference type="Proteomes" id="UP000697127"/>
    </source>
</evidence>
<dbReference type="InterPro" id="IPR036300">
    <property type="entry name" value="MIR_dom_sf"/>
</dbReference>
<keyword evidence="6" id="KW-0328">Glycosyltransferase</keyword>
<feature type="transmembrane region" description="Helical" evidence="16">
    <location>
        <begin position="622"/>
        <end position="645"/>
    </location>
</feature>
<dbReference type="SUPFAM" id="SSF82109">
    <property type="entry name" value="MIR domain"/>
    <property type="match status" value="1"/>
</dbReference>
<dbReference type="EMBL" id="PUHW01000219">
    <property type="protein sequence ID" value="KAG0687763.1"/>
    <property type="molecule type" value="Genomic_DNA"/>
</dbReference>
<feature type="compositionally biased region" description="Acidic residues" evidence="15">
    <location>
        <begin position="1032"/>
        <end position="1050"/>
    </location>
</feature>
<dbReference type="PANTHER" id="PTHR10050">
    <property type="entry name" value="DOLICHYL-PHOSPHATE-MANNOSE--PROTEIN MANNOSYLTRANSFERASE"/>
    <property type="match status" value="1"/>
</dbReference>
<accession>A0A9P6WKN3</accession>
<dbReference type="PROSITE" id="PS50919">
    <property type="entry name" value="MIR"/>
    <property type="match status" value="3"/>
</dbReference>
<evidence type="ECO:0000256" key="6">
    <source>
        <dbReference type="ARBA" id="ARBA00022676"/>
    </source>
</evidence>
<keyword evidence="8 16" id="KW-0812">Transmembrane</keyword>
<keyword evidence="7" id="KW-0808">Transferase</keyword>
<keyword evidence="9" id="KW-0677">Repeat</keyword>
<dbReference type="SMART" id="SM00472">
    <property type="entry name" value="MIR"/>
    <property type="match status" value="3"/>
</dbReference>
<evidence type="ECO:0000259" key="17">
    <source>
        <dbReference type="PROSITE" id="PS50919"/>
    </source>
</evidence>
<evidence type="ECO:0000256" key="5">
    <source>
        <dbReference type="ARBA" id="ARBA00012839"/>
    </source>
</evidence>
<proteinExistence type="inferred from homology"/>
<feature type="domain" description="MIR" evidence="17">
    <location>
        <begin position="341"/>
        <end position="395"/>
    </location>
</feature>
<feature type="domain" description="MIR" evidence="17">
    <location>
        <begin position="479"/>
        <end position="543"/>
    </location>
</feature>
<dbReference type="GO" id="GO:0004169">
    <property type="term" value="F:dolichyl-phosphate-mannose-protein mannosyltransferase activity"/>
    <property type="evidence" value="ECO:0007669"/>
    <property type="project" value="UniProtKB-EC"/>
</dbReference>
<gene>
    <name evidence="18" type="ORF">C6P40_001890</name>
</gene>
<name>A0A9P6WKN3_9ASCO</name>
<evidence type="ECO:0000256" key="12">
    <source>
        <dbReference type="ARBA" id="ARBA00023136"/>
    </source>
</evidence>
<comment type="catalytic activity">
    <reaction evidence="14">
        <text>a di-trans,poly-cis-dolichyl beta-D-mannosyl phosphate + L-seryl-[protein] = 3-O-(alpha-D-mannosyl)-L-seryl-[protein] + a di-trans,poly-cis-dolichyl phosphate + H(+)</text>
        <dbReference type="Rhea" id="RHEA:17377"/>
        <dbReference type="Rhea" id="RHEA-COMP:9863"/>
        <dbReference type="Rhea" id="RHEA-COMP:13546"/>
        <dbReference type="Rhea" id="RHEA-COMP:19498"/>
        <dbReference type="Rhea" id="RHEA-COMP:19501"/>
        <dbReference type="ChEBI" id="CHEBI:15378"/>
        <dbReference type="ChEBI" id="CHEBI:29999"/>
        <dbReference type="ChEBI" id="CHEBI:57683"/>
        <dbReference type="ChEBI" id="CHEBI:58211"/>
        <dbReference type="ChEBI" id="CHEBI:137321"/>
        <dbReference type="EC" id="2.4.1.109"/>
    </reaction>
</comment>
<keyword evidence="11 16" id="KW-1133">Transmembrane helix</keyword>
<feature type="region of interest" description="Disordered" evidence="15">
    <location>
        <begin position="1169"/>
        <end position="1204"/>
    </location>
</feature>
<evidence type="ECO:0000313" key="18">
    <source>
        <dbReference type="EMBL" id="KAG0687763.1"/>
    </source>
</evidence>
<evidence type="ECO:0000256" key="15">
    <source>
        <dbReference type="SAM" id="MobiDB-lite"/>
    </source>
</evidence>
<dbReference type="GO" id="GO:0005789">
    <property type="term" value="C:endoplasmic reticulum membrane"/>
    <property type="evidence" value="ECO:0007669"/>
    <property type="project" value="UniProtKB-SubCell"/>
</dbReference>
<dbReference type="Pfam" id="PF04825">
    <property type="entry name" value="Rad21_Rec8_N"/>
    <property type="match status" value="1"/>
</dbReference>
<keyword evidence="10" id="KW-0256">Endoplasmic reticulum</keyword>
<evidence type="ECO:0000256" key="8">
    <source>
        <dbReference type="ARBA" id="ARBA00022692"/>
    </source>
</evidence>
<keyword evidence="19" id="KW-1185">Reference proteome</keyword>
<comment type="similarity">
    <text evidence="3">Belongs to the glycosyltransferase 39 family.</text>
</comment>
<feature type="transmembrane region" description="Helical" evidence="16">
    <location>
        <begin position="288"/>
        <end position="307"/>
    </location>
</feature>
<dbReference type="Gene3D" id="2.80.10.50">
    <property type="match status" value="1"/>
</dbReference>
<feature type="transmembrane region" description="Helical" evidence="16">
    <location>
        <begin position="206"/>
        <end position="224"/>
    </location>
</feature>
<dbReference type="Pfam" id="PF16192">
    <property type="entry name" value="PMT_4TMC"/>
    <property type="match status" value="1"/>
</dbReference>
<feature type="transmembrane region" description="Helical" evidence="16">
    <location>
        <begin position="236"/>
        <end position="268"/>
    </location>
</feature>
<dbReference type="PANTHER" id="PTHR10050:SF52">
    <property type="entry name" value="DOLICHYL-PHOSPHATE-MANNOSE--PROTEIN MANNOSYLTRANSFERASE 6"/>
    <property type="match status" value="1"/>
</dbReference>
<feature type="domain" description="MIR" evidence="17">
    <location>
        <begin position="402"/>
        <end position="458"/>
    </location>
</feature>
<evidence type="ECO:0000256" key="11">
    <source>
        <dbReference type="ARBA" id="ARBA00022989"/>
    </source>
</evidence>